<evidence type="ECO:0000313" key="2">
    <source>
        <dbReference type="Proteomes" id="UP000807504"/>
    </source>
</evidence>
<reference evidence="1" key="2">
    <citation type="submission" date="2020-06" db="EMBL/GenBank/DDBJ databases">
        <authorList>
            <person name="Sheffer M."/>
        </authorList>
    </citation>
    <scope>NUCLEOTIDE SEQUENCE</scope>
</reference>
<protein>
    <submittedName>
        <fullName evidence="1">Uncharacterized protein</fullName>
    </submittedName>
</protein>
<proteinExistence type="predicted"/>
<organism evidence="1 2">
    <name type="scientific">Argiope bruennichi</name>
    <name type="common">Wasp spider</name>
    <name type="synonym">Aranea bruennichi</name>
    <dbReference type="NCBI Taxonomy" id="94029"/>
    <lineage>
        <taxon>Eukaryota</taxon>
        <taxon>Metazoa</taxon>
        <taxon>Ecdysozoa</taxon>
        <taxon>Arthropoda</taxon>
        <taxon>Chelicerata</taxon>
        <taxon>Arachnida</taxon>
        <taxon>Araneae</taxon>
        <taxon>Araneomorphae</taxon>
        <taxon>Entelegynae</taxon>
        <taxon>Araneoidea</taxon>
        <taxon>Araneidae</taxon>
        <taxon>Argiope</taxon>
    </lineage>
</organism>
<dbReference type="Proteomes" id="UP000807504">
    <property type="component" value="Unassembled WGS sequence"/>
</dbReference>
<reference evidence="1" key="1">
    <citation type="journal article" date="2020" name="bioRxiv">
        <title>Chromosome-level reference genome of the European wasp spider Argiope bruennichi: a resource for studies on range expansion and evolutionary adaptation.</title>
        <authorList>
            <person name="Sheffer M.M."/>
            <person name="Hoppe A."/>
            <person name="Krehenwinkel H."/>
            <person name="Uhl G."/>
            <person name="Kuss A.W."/>
            <person name="Jensen L."/>
            <person name="Jensen C."/>
            <person name="Gillespie R.G."/>
            <person name="Hoff K.J."/>
            <person name="Prost S."/>
        </authorList>
    </citation>
    <scope>NUCLEOTIDE SEQUENCE</scope>
</reference>
<evidence type="ECO:0000313" key="1">
    <source>
        <dbReference type="EMBL" id="KAF8782893.1"/>
    </source>
</evidence>
<gene>
    <name evidence="1" type="ORF">HNY73_013126</name>
</gene>
<keyword evidence="2" id="KW-1185">Reference proteome</keyword>
<dbReference type="AlphaFoldDB" id="A0A8T0EX26"/>
<name>A0A8T0EX26_ARGBR</name>
<dbReference type="EMBL" id="JABXBU010001863">
    <property type="protein sequence ID" value="KAF8782893.1"/>
    <property type="molecule type" value="Genomic_DNA"/>
</dbReference>
<comment type="caution">
    <text evidence="1">The sequence shown here is derived from an EMBL/GenBank/DDBJ whole genome shotgun (WGS) entry which is preliminary data.</text>
</comment>
<sequence length="90" mass="10119">MQHLKKTHSIPHLSEEPSILMSGATSLIYIYSCALSKMKYSFLDEGDQCPVTRFVGGPPPTVKCKDGLICQENEENIYVCTRPRPRTCNN</sequence>
<accession>A0A8T0EX26</accession>